<evidence type="ECO:0000313" key="2">
    <source>
        <dbReference type="Proteomes" id="UP001189624"/>
    </source>
</evidence>
<gene>
    <name evidence="1" type="ORF">AYBTSS11_LOCUS24482</name>
</gene>
<name>A0AA86STJ7_9FABA</name>
<proteinExistence type="predicted"/>
<evidence type="ECO:0000313" key="1">
    <source>
        <dbReference type="EMBL" id="CAJ1972433.1"/>
    </source>
</evidence>
<accession>A0AA86STJ7</accession>
<organism evidence="1 2">
    <name type="scientific">Sphenostylis stenocarpa</name>
    <dbReference type="NCBI Taxonomy" id="92480"/>
    <lineage>
        <taxon>Eukaryota</taxon>
        <taxon>Viridiplantae</taxon>
        <taxon>Streptophyta</taxon>
        <taxon>Embryophyta</taxon>
        <taxon>Tracheophyta</taxon>
        <taxon>Spermatophyta</taxon>
        <taxon>Magnoliopsida</taxon>
        <taxon>eudicotyledons</taxon>
        <taxon>Gunneridae</taxon>
        <taxon>Pentapetalae</taxon>
        <taxon>rosids</taxon>
        <taxon>fabids</taxon>
        <taxon>Fabales</taxon>
        <taxon>Fabaceae</taxon>
        <taxon>Papilionoideae</taxon>
        <taxon>50 kb inversion clade</taxon>
        <taxon>NPAAA clade</taxon>
        <taxon>indigoferoid/millettioid clade</taxon>
        <taxon>Phaseoleae</taxon>
        <taxon>Sphenostylis</taxon>
    </lineage>
</organism>
<keyword evidence="2" id="KW-1185">Reference proteome</keyword>
<dbReference type="Gramene" id="rna-AYBTSS11_LOCUS24482">
    <property type="protein sequence ID" value="CAJ1972433.1"/>
    <property type="gene ID" value="gene-AYBTSS11_LOCUS24482"/>
</dbReference>
<sequence length="55" mass="6459">KEWLVVKFKLDILQEDFKFQNLLSKSPSSTIFLDHRDKLTVDKYSTLSLNGDKND</sequence>
<feature type="non-terminal residue" evidence="1">
    <location>
        <position position="55"/>
    </location>
</feature>
<protein>
    <submittedName>
        <fullName evidence="1">Uncharacterized protein</fullName>
    </submittedName>
</protein>
<dbReference type="EMBL" id="OY731405">
    <property type="protein sequence ID" value="CAJ1972433.1"/>
    <property type="molecule type" value="Genomic_DNA"/>
</dbReference>
<reference evidence="1" key="1">
    <citation type="submission" date="2023-10" db="EMBL/GenBank/DDBJ databases">
        <authorList>
            <person name="Domelevo Entfellner J.-B."/>
        </authorList>
    </citation>
    <scope>NUCLEOTIDE SEQUENCE</scope>
</reference>
<dbReference type="Proteomes" id="UP001189624">
    <property type="component" value="Chromosome 8"/>
</dbReference>
<dbReference type="AlphaFoldDB" id="A0AA86STJ7"/>
<feature type="non-terminal residue" evidence="1">
    <location>
        <position position="1"/>
    </location>
</feature>